<evidence type="ECO:0000256" key="4">
    <source>
        <dbReference type="ARBA" id="ARBA00022490"/>
    </source>
</evidence>
<evidence type="ECO:0000256" key="3">
    <source>
        <dbReference type="ARBA" id="ARBA00011925"/>
    </source>
</evidence>
<evidence type="ECO:0000256" key="12">
    <source>
        <dbReference type="ARBA" id="ARBA00049086"/>
    </source>
</evidence>
<dbReference type="InParanoid" id="A0A066VIU0"/>
<proteinExistence type="predicted"/>
<dbReference type="EMBL" id="JMSN01000077">
    <property type="protein sequence ID" value="KDN41662.1"/>
    <property type="molecule type" value="Genomic_DNA"/>
</dbReference>
<keyword evidence="11" id="KW-0539">Nucleus</keyword>
<evidence type="ECO:0000256" key="1">
    <source>
        <dbReference type="ARBA" id="ARBA00004123"/>
    </source>
</evidence>
<dbReference type="Proteomes" id="UP000027361">
    <property type="component" value="Unassembled WGS sequence"/>
</dbReference>
<feature type="domain" description="Protein arginine N-methyltransferase" evidence="15">
    <location>
        <begin position="222"/>
        <end position="330"/>
    </location>
</feature>
<evidence type="ECO:0000256" key="8">
    <source>
        <dbReference type="ARBA" id="ARBA00022853"/>
    </source>
</evidence>
<dbReference type="EC" id="2.1.1.319" evidence="3"/>
<evidence type="ECO:0000259" key="15">
    <source>
        <dbReference type="Pfam" id="PF22528"/>
    </source>
</evidence>
<dbReference type="OMA" id="NSEPTHW"/>
<dbReference type="GO" id="GO:0070611">
    <property type="term" value="F:histone H3R2 methyltransferase activity"/>
    <property type="evidence" value="ECO:0007669"/>
    <property type="project" value="TreeGrafter"/>
</dbReference>
<evidence type="ECO:0000313" key="16">
    <source>
        <dbReference type="EMBL" id="KDN41662.1"/>
    </source>
</evidence>
<dbReference type="AlphaFoldDB" id="A0A066VIU0"/>
<keyword evidence="17" id="KW-1185">Reference proteome</keyword>
<protein>
    <recommendedName>
        <fullName evidence="3">type I protein arginine methyltransferase</fullName>
        <ecNumber evidence="3">2.1.1.319</ecNumber>
    </recommendedName>
</protein>
<dbReference type="GO" id="GO:0035242">
    <property type="term" value="F:protein-arginine omega-N asymmetric methyltransferase activity"/>
    <property type="evidence" value="ECO:0007669"/>
    <property type="project" value="UniProtKB-EC"/>
</dbReference>
<keyword evidence="8" id="KW-0156">Chromatin regulator</keyword>
<dbReference type="SUPFAM" id="SSF53335">
    <property type="entry name" value="S-adenosyl-L-methionine-dependent methyltransferases"/>
    <property type="match status" value="1"/>
</dbReference>
<keyword evidence="7 13" id="KW-0949">S-adenosyl-L-methionine</keyword>
<dbReference type="STRING" id="1037660.A0A066VIU0"/>
<feature type="region of interest" description="Disordered" evidence="14">
    <location>
        <begin position="1"/>
        <end position="31"/>
    </location>
</feature>
<evidence type="ECO:0000256" key="5">
    <source>
        <dbReference type="ARBA" id="ARBA00022603"/>
    </source>
</evidence>
<dbReference type="InterPro" id="IPR055135">
    <property type="entry name" value="PRMT_dom"/>
</dbReference>
<keyword evidence="6 13" id="KW-0808">Transferase</keyword>
<dbReference type="InterPro" id="IPR029063">
    <property type="entry name" value="SAM-dependent_MTases_sf"/>
</dbReference>
<feature type="compositionally biased region" description="Basic and acidic residues" evidence="14">
    <location>
        <begin position="15"/>
        <end position="31"/>
    </location>
</feature>
<dbReference type="OrthoDB" id="7848332at2759"/>
<evidence type="ECO:0000256" key="14">
    <source>
        <dbReference type="SAM" id="MobiDB-lite"/>
    </source>
</evidence>
<dbReference type="PROSITE" id="PS51678">
    <property type="entry name" value="SAM_MT_PRMT"/>
    <property type="match status" value="1"/>
</dbReference>
<dbReference type="GO" id="GO:0005634">
    <property type="term" value="C:nucleus"/>
    <property type="evidence" value="ECO:0007669"/>
    <property type="project" value="UniProtKB-SubCell"/>
</dbReference>
<feature type="domain" description="Protein arginine N-methyltransferase" evidence="15">
    <location>
        <begin position="402"/>
        <end position="467"/>
    </location>
</feature>
<keyword evidence="10" id="KW-0804">Transcription</keyword>
<reference evidence="16 17" key="1">
    <citation type="submission" date="2014-05" db="EMBL/GenBank/DDBJ databases">
        <title>Draft genome sequence of a rare smut relative, Tilletiaria anomala UBC 951.</title>
        <authorList>
            <consortium name="DOE Joint Genome Institute"/>
            <person name="Toome M."/>
            <person name="Kuo A."/>
            <person name="Henrissat B."/>
            <person name="Lipzen A."/>
            <person name="Tritt A."/>
            <person name="Yoshinaga Y."/>
            <person name="Zane M."/>
            <person name="Barry K."/>
            <person name="Grigoriev I.V."/>
            <person name="Spatafora J.W."/>
            <person name="Aimea M.C."/>
        </authorList>
    </citation>
    <scope>NUCLEOTIDE SEQUENCE [LARGE SCALE GENOMIC DNA]</scope>
    <source>
        <strain evidence="16 17">UBC 951</strain>
    </source>
</reference>
<dbReference type="Pfam" id="PF22528">
    <property type="entry name" value="PRMT_C"/>
    <property type="match status" value="2"/>
</dbReference>
<evidence type="ECO:0000256" key="6">
    <source>
        <dbReference type="ARBA" id="ARBA00022679"/>
    </source>
</evidence>
<evidence type="ECO:0000256" key="7">
    <source>
        <dbReference type="ARBA" id="ARBA00022691"/>
    </source>
</evidence>
<comment type="subcellular location">
    <subcellularLocation>
        <location evidence="2">Cytoplasm</location>
    </subcellularLocation>
    <subcellularLocation>
        <location evidence="1">Nucleus</location>
    </subcellularLocation>
</comment>
<accession>A0A066VIU0</accession>
<dbReference type="HOGENOM" id="CLU_017375_0_0_1"/>
<evidence type="ECO:0000256" key="10">
    <source>
        <dbReference type="ARBA" id="ARBA00023163"/>
    </source>
</evidence>
<dbReference type="InterPro" id="IPR025799">
    <property type="entry name" value="Arg_MeTrfase"/>
</dbReference>
<dbReference type="Gene3D" id="2.70.160.11">
    <property type="entry name" value="Hnrnp arginine n-methyltransferase1"/>
    <property type="match status" value="1"/>
</dbReference>
<dbReference type="RefSeq" id="XP_013241791.1">
    <property type="nucleotide sequence ID" value="XM_013386337.1"/>
</dbReference>
<comment type="catalytic activity">
    <reaction evidence="12">
        <text>L-arginyl-[protein] + 2 S-adenosyl-L-methionine = N(omega),N(omega)-dimethyl-L-arginyl-[protein] + 2 S-adenosyl-L-homocysteine + 2 H(+)</text>
        <dbReference type="Rhea" id="RHEA:48096"/>
        <dbReference type="Rhea" id="RHEA-COMP:10532"/>
        <dbReference type="Rhea" id="RHEA-COMP:11991"/>
        <dbReference type="ChEBI" id="CHEBI:15378"/>
        <dbReference type="ChEBI" id="CHEBI:29965"/>
        <dbReference type="ChEBI" id="CHEBI:57856"/>
        <dbReference type="ChEBI" id="CHEBI:59789"/>
        <dbReference type="ChEBI" id="CHEBI:61897"/>
        <dbReference type="EC" id="2.1.1.319"/>
    </reaction>
</comment>
<evidence type="ECO:0000313" key="17">
    <source>
        <dbReference type="Proteomes" id="UP000027361"/>
    </source>
</evidence>
<gene>
    <name evidence="16" type="ORF">K437DRAFT_258149</name>
</gene>
<organism evidence="16 17">
    <name type="scientific">Tilletiaria anomala (strain ATCC 24038 / CBS 436.72 / UBC 951)</name>
    <dbReference type="NCBI Taxonomy" id="1037660"/>
    <lineage>
        <taxon>Eukaryota</taxon>
        <taxon>Fungi</taxon>
        <taxon>Dikarya</taxon>
        <taxon>Basidiomycota</taxon>
        <taxon>Ustilaginomycotina</taxon>
        <taxon>Exobasidiomycetes</taxon>
        <taxon>Georgefischeriales</taxon>
        <taxon>Tilletiariaceae</taxon>
        <taxon>Tilletiaria</taxon>
    </lineage>
</organism>
<evidence type="ECO:0000256" key="2">
    <source>
        <dbReference type="ARBA" id="ARBA00004496"/>
    </source>
</evidence>
<dbReference type="GO" id="GO:0032259">
    <property type="term" value="P:methylation"/>
    <property type="evidence" value="ECO:0007669"/>
    <property type="project" value="UniProtKB-KW"/>
</dbReference>
<sequence>MTDGAKNENSCPEVTRYERHTRLQEAAPKDSKFEPKDTAYFSYYSLLSHQAQMLQDTTRTSVYQRAILSNAEDFFNGRIVMDVGAGNGILSLFSAQAGASAVYAVEASNMAQRLQTLLNAAKIPSTEEQKRDGLVCAQSGQIAIDMDGPRKPSNTWLKGRVKVVHSKMEDVTPELLDGNEKVDTIVSECLGVLLIHERMCESFIDARDRFLKPGGAMFPSAGTICLCPIEDKQLWVDTSKKAQWWCNEDFYGLDLTPLADAAWEETFAAAIVGYFAPSVLLATSSDYTIDFTTITKEALQSFEMPVEWSFAQAAVVHGLGGWFDLHFLPSSSTTLGLLSGGSISNAPPPIFKPDLKKEENMVDATAEELADPTSAPLSSTSTSVYGGMHASAASFQPSPLRAASLDAVISGFSVAPSTSYMTTSPYAAVTHWQQVRFLLSDPIAVNKGQRLVGKILFEANDQRSYDMHAELYVADASGAPCKNHSLKRSAFWKLDRQTYC</sequence>
<keyword evidence="4" id="KW-0963">Cytoplasm</keyword>
<name>A0A066VIU0_TILAU</name>
<evidence type="ECO:0000256" key="11">
    <source>
        <dbReference type="ARBA" id="ARBA00023242"/>
    </source>
</evidence>
<dbReference type="Pfam" id="PF06325">
    <property type="entry name" value="PrmA"/>
    <property type="match status" value="1"/>
</dbReference>
<keyword evidence="9" id="KW-0805">Transcription regulation</keyword>
<comment type="caution">
    <text evidence="16">The sequence shown here is derived from an EMBL/GenBank/DDBJ whole genome shotgun (WGS) entry which is preliminary data.</text>
</comment>
<dbReference type="GeneID" id="25264892"/>
<dbReference type="Gene3D" id="3.40.50.150">
    <property type="entry name" value="Vaccinia Virus protein VP39"/>
    <property type="match status" value="1"/>
</dbReference>
<dbReference type="PANTHER" id="PTHR11006:SF10">
    <property type="entry name" value="HISTONE-ARGININE METHYLTRANSFERASE CARMER-RELATED"/>
    <property type="match status" value="1"/>
</dbReference>
<dbReference type="PANTHER" id="PTHR11006">
    <property type="entry name" value="PROTEIN ARGININE N-METHYLTRANSFERASE"/>
    <property type="match status" value="1"/>
</dbReference>
<evidence type="ECO:0000256" key="9">
    <source>
        <dbReference type="ARBA" id="ARBA00023015"/>
    </source>
</evidence>
<evidence type="ECO:0000256" key="13">
    <source>
        <dbReference type="PROSITE-ProRule" id="PRU01015"/>
    </source>
</evidence>
<dbReference type="GO" id="GO:0005737">
    <property type="term" value="C:cytoplasm"/>
    <property type="evidence" value="ECO:0007669"/>
    <property type="project" value="UniProtKB-SubCell"/>
</dbReference>
<keyword evidence="5 13" id="KW-0489">Methyltransferase</keyword>